<protein>
    <submittedName>
        <fullName evidence="1">Uncharacterized protein</fullName>
    </submittedName>
</protein>
<dbReference type="AlphaFoldDB" id="A0AAD7GUN7"/>
<accession>A0AAD7GUN7</accession>
<sequence>MMIGIRDETQVRSRQRSFWIRGVRIELDHMPSACSGFLEEILAGPDLLPLGAVRFFAYDSTLMFNRSSLSELDEEQWSSFYAHRLSRTSPSILGEIDPSTRILPTPGPTPTGQFVTRPFSGASISAVGRQTQFQSLPLEPHQDAVLGALLALPQCAARPHALDLGRRRSLFTYASHICDATTLHGQLVCLIGQLGFVRTRDLSGISRLLRSTHPTPTLLGDTFGARSAEESCKKFTYLVGLGAVSCCITEVSERSLAGGAQYRPWIAERVRA</sequence>
<proteinExistence type="predicted"/>
<keyword evidence="2" id="KW-1185">Reference proteome</keyword>
<reference evidence="1" key="1">
    <citation type="submission" date="2023-03" db="EMBL/GenBank/DDBJ databases">
        <title>Massive genome expansion in bonnet fungi (Mycena s.s.) driven by repeated elements and novel gene families across ecological guilds.</title>
        <authorList>
            <consortium name="Lawrence Berkeley National Laboratory"/>
            <person name="Harder C.B."/>
            <person name="Miyauchi S."/>
            <person name="Viragh M."/>
            <person name="Kuo A."/>
            <person name="Thoen E."/>
            <person name="Andreopoulos B."/>
            <person name="Lu D."/>
            <person name="Skrede I."/>
            <person name="Drula E."/>
            <person name="Henrissat B."/>
            <person name="Morin E."/>
            <person name="Kohler A."/>
            <person name="Barry K."/>
            <person name="LaButti K."/>
            <person name="Morin E."/>
            <person name="Salamov A."/>
            <person name="Lipzen A."/>
            <person name="Mereny Z."/>
            <person name="Hegedus B."/>
            <person name="Baldrian P."/>
            <person name="Stursova M."/>
            <person name="Weitz H."/>
            <person name="Taylor A."/>
            <person name="Grigoriev I.V."/>
            <person name="Nagy L.G."/>
            <person name="Martin F."/>
            <person name="Kauserud H."/>
        </authorList>
    </citation>
    <scope>NUCLEOTIDE SEQUENCE</scope>
    <source>
        <strain evidence="1">CBHHK067</strain>
    </source>
</reference>
<evidence type="ECO:0000313" key="2">
    <source>
        <dbReference type="Proteomes" id="UP001221757"/>
    </source>
</evidence>
<organism evidence="1 2">
    <name type="scientific">Mycena rosella</name>
    <name type="common">Pink bonnet</name>
    <name type="synonym">Agaricus rosellus</name>
    <dbReference type="NCBI Taxonomy" id="1033263"/>
    <lineage>
        <taxon>Eukaryota</taxon>
        <taxon>Fungi</taxon>
        <taxon>Dikarya</taxon>
        <taxon>Basidiomycota</taxon>
        <taxon>Agaricomycotina</taxon>
        <taxon>Agaricomycetes</taxon>
        <taxon>Agaricomycetidae</taxon>
        <taxon>Agaricales</taxon>
        <taxon>Marasmiineae</taxon>
        <taxon>Mycenaceae</taxon>
        <taxon>Mycena</taxon>
    </lineage>
</organism>
<evidence type="ECO:0000313" key="1">
    <source>
        <dbReference type="EMBL" id="KAJ7705463.1"/>
    </source>
</evidence>
<name>A0AAD7GUN7_MYCRO</name>
<comment type="caution">
    <text evidence="1">The sequence shown here is derived from an EMBL/GenBank/DDBJ whole genome shotgun (WGS) entry which is preliminary data.</text>
</comment>
<dbReference type="Proteomes" id="UP001221757">
    <property type="component" value="Unassembled WGS sequence"/>
</dbReference>
<gene>
    <name evidence="1" type="ORF">B0H17DRAFT_1175312</name>
</gene>
<dbReference type="EMBL" id="JARKIE010000008">
    <property type="protein sequence ID" value="KAJ7705463.1"/>
    <property type="molecule type" value="Genomic_DNA"/>
</dbReference>